<protein>
    <submittedName>
        <fullName evidence="2">Uncharacterized protein</fullName>
    </submittedName>
</protein>
<dbReference type="EMBL" id="NKCL01000766">
    <property type="protein sequence ID" value="RSL52176.1"/>
    <property type="molecule type" value="Genomic_DNA"/>
</dbReference>
<keyword evidence="1" id="KW-0732">Signal</keyword>
<comment type="caution">
    <text evidence="2">The sequence shown here is derived from an EMBL/GenBank/DDBJ whole genome shotgun (WGS) entry which is preliminary data.</text>
</comment>
<evidence type="ECO:0000313" key="3">
    <source>
        <dbReference type="Proteomes" id="UP000287972"/>
    </source>
</evidence>
<name>A0A428PGU9_9HYPO</name>
<proteinExistence type="predicted"/>
<feature type="signal peptide" evidence="1">
    <location>
        <begin position="1"/>
        <end position="17"/>
    </location>
</feature>
<dbReference type="AlphaFoldDB" id="A0A428PGU9"/>
<evidence type="ECO:0000256" key="1">
    <source>
        <dbReference type="SAM" id="SignalP"/>
    </source>
</evidence>
<organism evidence="2 3">
    <name type="scientific">Fusarium floridanum</name>
    <dbReference type="NCBI Taxonomy" id="1325733"/>
    <lineage>
        <taxon>Eukaryota</taxon>
        <taxon>Fungi</taxon>
        <taxon>Dikarya</taxon>
        <taxon>Ascomycota</taxon>
        <taxon>Pezizomycotina</taxon>
        <taxon>Sordariomycetes</taxon>
        <taxon>Hypocreomycetidae</taxon>
        <taxon>Hypocreales</taxon>
        <taxon>Nectriaceae</taxon>
        <taxon>Fusarium</taxon>
        <taxon>Fusarium solani species complex</taxon>
    </lineage>
</organism>
<feature type="chain" id="PRO_5019110502" evidence="1">
    <location>
        <begin position="18"/>
        <end position="328"/>
    </location>
</feature>
<gene>
    <name evidence="2" type="ORF">CEP51_015098</name>
</gene>
<dbReference type="Proteomes" id="UP000287972">
    <property type="component" value="Unassembled WGS sequence"/>
</dbReference>
<keyword evidence="3" id="KW-1185">Reference proteome</keyword>
<evidence type="ECO:0000313" key="2">
    <source>
        <dbReference type="EMBL" id="RSL52176.1"/>
    </source>
</evidence>
<reference evidence="2 3" key="1">
    <citation type="submission" date="2017-06" db="EMBL/GenBank/DDBJ databases">
        <title>Comparative genomic analysis of Ambrosia Fusariam Clade fungi.</title>
        <authorList>
            <person name="Stajich J.E."/>
            <person name="Carrillo J."/>
            <person name="Kijimoto T."/>
            <person name="Eskalen A."/>
            <person name="O'Donnell K."/>
            <person name="Kasson M."/>
        </authorList>
    </citation>
    <scope>NUCLEOTIDE SEQUENCE [LARGE SCALE GENOMIC DNA]</scope>
    <source>
        <strain evidence="2 3">NRRL62606</strain>
    </source>
</reference>
<accession>A0A428PGU9</accession>
<sequence length="328" mass="37248">MCAVGLVLLCAVGRVNTELRGVSVQTRARNFFFPQASKRGLSRCQNPTRHHLNQSRWVALQPQETIVKEIPSPSSVSSQAAKPRTAVDDRDLTSPSEIMALPCSFSAEDAEASIQRYGIYTLQDRVVGDWVNEFRSSQFPIKSPHGLEFVARNSLDRQDTRALLQSMLGRPYWGLIKIYSDVLPSDYAWRFHNGSAEKPHTLLIQLWGPGSNVIFYDGSQTRYIEEIDKEISNKWGLLATERSYMRREGIEERIVEMEPGGLILSDSRLSFTILKGYVIDIGYTTPGELEFWAKMKLPYSQELHKKVKELEGRGFDINYTWTESGAPH</sequence>